<sequence length="76" mass="8276">MYRSWAIRAGVQPPAAELALPSMQEAAPHGAPLDLQGMWLAFLRILHHQGHFPQTGLDRCDLACWPTTSPQTTAAA</sequence>
<gene>
    <name evidence="1" type="ORF">HaLaN_02162</name>
</gene>
<evidence type="ECO:0000313" key="1">
    <source>
        <dbReference type="EMBL" id="GFH07374.1"/>
    </source>
</evidence>
<name>A0A699YKE5_HAELA</name>
<comment type="caution">
    <text evidence="1">The sequence shown here is derived from an EMBL/GenBank/DDBJ whole genome shotgun (WGS) entry which is preliminary data.</text>
</comment>
<proteinExistence type="predicted"/>
<dbReference type="Proteomes" id="UP000485058">
    <property type="component" value="Unassembled WGS sequence"/>
</dbReference>
<organism evidence="1 2">
    <name type="scientific">Haematococcus lacustris</name>
    <name type="common">Green alga</name>
    <name type="synonym">Haematococcus pluvialis</name>
    <dbReference type="NCBI Taxonomy" id="44745"/>
    <lineage>
        <taxon>Eukaryota</taxon>
        <taxon>Viridiplantae</taxon>
        <taxon>Chlorophyta</taxon>
        <taxon>core chlorophytes</taxon>
        <taxon>Chlorophyceae</taxon>
        <taxon>CS clade</taxon>
        <taxon>Chlamydomonadales</taxon>
        <taxon>Haematococcaceae</taxon>
        <taxon>Haematococcus</taxon>
    </lineage>
</organism>
<protein>
    <submittedName>
        <fullName evidence="1">Uncharacterized protein</fullName>
    </submittedName>
</protein>
<dbReference type="EMBL" id="BLLF01000091">
    <property type="protein sequence ID" value="GFH07374.1"/>
    <property type="molecule type" value="Genomic_DNA"/>
</dbReference>
<accession>A0A699YKE5</accession>
<dbReference type="AlphaFoldDB" id="A0A699YKE5"/>
<keyword evidence="2" id="KW-1185">Reference proteome</keyword>
<evidence type="ECO:0000313" key="2">
    <source>
        <dbReference type="Proteomes" id="UP000485058"/>
    </source>
</evidence>
<reference evidence="1 2" key="1">
    <citation type="submission" date="2020-02" db="EMBL/GenBank/DDBJ databases">
        <title>Draft genome sequence of Haematococcus lacustris strain NIES-144.</title>
        <authorList>
            <person name="Morimoto D."/>
            <person name="Nakagawa S."/>
            <person name="Yoshida T."/>
            <person name="Sawayama S."/>
        </authorList>
    </citation>
    <scope>NUCLEOTIDE SEQUENCE [LARGE SCALE GENOMIC DNA]</scope>
    <source>
        <strain evidence="1 2">NIES-144</strain>
    </source>
</reference>